<dbReference type="InterPro" id="IPR008927">
    <property type="entry name" value="6-PGluconate_DH-like_C_sf"/>
</dbReference>
<comment type="caution">
    <text evidence="8">The sequence shown here is derived from an EMBL/GenBank/DDBJ whole genome shotgun (WGS) entry which is preliminary data.</text>
</comment>
<dbReference type="EMBL" id="JAGIKV010000024">
    <property type="protein sequence ID" value="MBP2248566.1"/>
    <property type="molecule type" value="Genomic_DNA"/>
</dbReference>
<evidence type="ECO:0000313" key="9">
    <source>
        <dbReference type="Proteomes" id="UP000810207"/>
    </source>
</evidence>
<gene>
    <name evidence="8" type="ORF">J2Z28_005249</name>
</gene>
<reference evidence="8 9" key="1">
    <citation type="submission" date="2021-03" db="EMBL/GenBank/DDBJ databases">
        <title>Genomic Encyclopedia of Type Strains, Phase IV (KMG-IV): sequencing the most valuable type-strain genomes for metagenomic binning, comparative biology and taxonomic classification.</title>
        <authorList>
            <person name="Goeker M."/>
        </authorList>
    </citation>
    <scope>NUCLEOTIDE SEQUENCE [LARGE SCALE GENOMIC DNA]</scope>
    <source>
        <strain evidence="8 9">DSM 21292</strain>
    </source>
</reference>
<dbReference type="InterPro" id="IPR013328">
    <property type="entry name" value="6PGD_dom2"/>
</dbReference>
<evidence type="ECO:0000256" key="6">
    <source>
        <dbReference type="RuleBase" id="RU000485"/>
    </source>
</evidence>
<dbReference type="SUPFAM" id="SSF51735">
    <property type="entry name" value="NAD(P)-binding Rossmann-fold domains"/>
    <property type="match status" value="1"/>
</dbReference>
<comment type="subunit">
    <text evidence="2 5">Homodimer.</text>
</comment>
<dbReference type="InterPro" id="IPR006113">
    <property type="entry name" value="6PGDH_Gnd/GntZ"/>
</dbReference>
<evidence type="ECO:0000256" key="4">
    <source>
        <dbReference type="ARBA" id="ARBA00023064"/>
    </source>
</evidence>
<keyword evidence="9" id="KW-1185">Reference proteome</keyword>
<dbReference type="PROSITE" id="PS00461">
    <property type="entry name" value="6PGD"/>
    <property type="match status" value="1"/>
</dbReference>
<accession>A0ABS4S0A4</accession>
<dbReference type="Proteomes" id="UP000810207">
    <property type="component" value="Unassembled WGS sequence"/>
</dbReference>
<evidence type="ECO:0000256" key="2">
    <source>
        <dbReference type="ARBA" id="ARBA00011738"/>
    </source>
</evidence>
<comment type="function">
    <text evidence="5">Catalyzes the oxidative decarboxylation of 6-phosphogluconate to ribulose 5-phosphate and CO(2), with concomitant reduction of NADP to NADPH.</text>
</comment>
<sequence>MSKQQIGVIGLAVMGKNLALNIESKGFSVAVFNRSPEKTNDLLKEAEGKNLTGAFTIEEFVESLESPRKILIMVQAGKATDATIEQLLPHLDQGDIIIDGGNAYFPDTQRRSKDLEEKGFRFIGAGVSGGEEGALKGPAIMPGGQESAYQLVEPILTAISAKVGDDACSTYIGPDGAGHYVKMVHNGIEYGDMQLIGEAYHLLKSVLNVSVEELHEIFTEWNQGELDSYLIEITADIFSKYDPETGKPMVDVILDAAGQKGTGKWTSQSALDLGVPLSMITESVFSRFLSAMKDERVAASKILNGPATEAFSGDKKAFIENVRKALFASKIVSYAQGFAQMRAASDEYGWDLKYGNIAMIFRGGCIIRSQFLQNIKEAYDKDAELKNLLLDPYFQNIVESYQGAWREVIAAAVKQGIPVPGFSSALSYYDSYRTERLPANLLQAQRDYFGAHTFKRVDKEGSFHFQWMDTNE</sequence>
<dbReference type="InterPro" id="IPR006183">
    <property type="entry name" value="Pgluconate_DH"/>
</dbReference>
<keyword evidence="5 6" id="KW-0570">Pentose shunt</keyword>
<comment type="catalytic activity">
    <reaction evidence="5 6">
        <text>6-phospho-D-gluconate + NADP(+) = D-ribulose 5-phosphate + CO2 + NADPH</text>
        <dbReference type="Rhea" id="RHEA:10116"/>
        <dbReference type="ChEBI" id="CHEBI:16526"/>
        <dbReference type="ChEBI" id="CHEBI:57783"/>
        <dbReference type="ChEBI" id="CHEBI:58121"/>
        <dbReference type="ChEBI" id="CHEBI:58349"/>
        <dbReference type="ChEBI" id="CHEBI:58759"/>
        <dbReference type="EC" id="1.1.1.44"/>
    </reaction>
</comment>
<dbReference type="PANTHER" id="PTHR11811">
    <property type="entry name" value="6-PHOSPHOGLUCONATE DEHYDROGENASE"/>
    <property type="match status" value="1"/>
</dbReference>
<evidence type="ECO:0000256" key="3">
    <source>
        <dbReference type="ARBA" id="ARBA00023002"/>
    </source>
</evidence>
<dbReference type="SMART" id="SM01350">
    <property type="entry name" value="6PGD"/>
    <property type="match status" value="1"/>
</dbReference>
<comment type="pathway">
    <text evidence="5 6">Carbohydrate degradation; pentose phosphate pathway; D-ribulose 5-phosphate from D-glucose 6-phosphate (oxidative stage): step 3/3.</text>
</comment>
<dbReference type="InterPro" id="IPR036291">
    <property type="entry name" value="NAD(P)-bd_dom_sf"/>
</dbReference>
<comment type="similarity">
    <text evidence="1 5 6">Belongs to the 6-phosphogluconate dehydrogenase family.</text>
</comment>
<dbReference type="NCBIfam" id="NF006765">
    <property type="entry name" value="PRK09287.1"/>
    <property type="match status" value="1"/>
</dbReference>
<keyword evidence="4 6" id="KW-0311">Gluconate utilization</keyword>
<evidence type="ECO:0000256" key="1">
    <source>
        <dbReference type="ARBA" id="ARBA00008419"/>
    </source>
</evidence>
<dbReference type="RefSeq" id="WP_211084782.1">
    <property type="nucleotide sequence ID" value="NZ_CBCSLC010000077.1"/>
</dbReference>
<proteinExistence type="inferred from homology"/>
<dbReference type="Pfam" id="PF03446">
    <property type="entry name" value="NAD_binding_2"/>
    <property type="match status" value="1"/>
</dbReference>
<dbReference type="Pfam" id="PF00393">
    <property type="entry name" value="6PGD"/>
    <property type="match status" value="1"/>
</dbReference>
<protein>
    <recommendedName>
        <fullName evidence="5 6">6-phosphogluconate dehydrogenase, decarboxylating</fullName>
        <ecNumber evidence="5 6">1.1.1.44</ecNumber>
    </recommendedName>
</protein>
<dbReference type="Gene3D" id="1.10.1040.10">
    <property type="entry name" value="N-(1-d-carboxylethyl)-l-norvaline Dehydrogenase, domain 2"/>
    <property type="match status" value="1"/>
</dbReference>
<dbReference type="NCBIfam" id="TIGR00873">
    <property type="entry name" value="gnd"/>
    <property type="match status" value="1"/>
</dbReference>
<dbReference type="PRINTS" id="PR00076">
    <property type="entry name" value="6PGDHDRGNASE"/>
</dbReference>
<dbReference type="GO" id="GO:0004616">
    <property type="term" value="F:phosphogluconate dehydrogenase (decarboxylating) activity"/>
    <property type="evidence" value="ECO:0007669"/>
    <property type="project" value="UniProtKB-EC"/>
</dbReference>
<dbReference type="SUPFAM" id="SSF48179">
    <property type="entry name" value="6-phosphogluconate dehydrogenase C-terminal domain-like"/>
    <property type="match status" value="1"/>
</dbReference>
<feature type="domain" description="6-phosphogluconate dehydrogenase C-terminal" evidence="7">
    <location>
        <begin position="178"/>
        <end position="468"/>
    </location>
</feature>
<evidence type="ECO:0000313" key="8">
    <source>
        <dbReference type="EMBL" id="MBP2248566.1"/>
    </source>
</evidence>
<dbReference type="InterPro" id="IPR006115">
    <property type="entry name" value="6PGDH_NADP-bd"/>
</dbReference>
<dbReference type="EC" id="1.1.1.44" evidence="5 6"/>
<organism evidence="8 9">
    <name type="scientific">Paenibacillus xylanexedens</name>
    <dbReference type="NCBI Taxonomy" id="528191"/>
    <lineage>
        <taxon>Bacteria</taxon>
        <taxon>Bacillati</taxon>
        <taxon>Bacillota</taxon>
        <taxon>Bacilli</taxon>
        <taxon>Bacillales</taxon>
        <taxon>Paenibacillaceae</taxon>
        <taxon>Paenibacillus</taxon>
    </lineage>
</organism>
<dbReference type="InterPro" id="IPR006184">
    <property type="entry name" value="6PGdom_BS"/>
</dbReference>
<dbReference type="Gene3D" id="1.20.5.320">
    <property type="entry name" value="6-Phosphogluconate Dehydrogenase, domain 3"/>
    <property type="match status" value="1"/>
</dbReference>
<evidence type="ECO:0000256" key="5">
    <source>
        <dbReference type="PIRNR" id="PIRNR000109"/>
    </source>
</evidence>
<dbReference type="Gene3D" id="3.40.50.720">
    <property type="entry name" value="NAD(P)-binding Rossmann-like Domain"/>
    <property type="match status" value="1"/>
</dbReference>
<name>A0ABS4S0A4_PAEXY</name>
<keyword evidence="3 5" id="KW-0560">Oxidoreductase</keyword>
<keyword evidence="5 6" id="KW-0521">NADP</keyword>
<evidence type="ECO:0000259" key="7">
    <source>
        <dbReference type="SMART" id="SM01350"/>
    </source>
</evidence>
<dbReference type="InterPro" id="IPR006114">
    <property type="entry name" value="6PGDH_C"/>
</dbReference>
<dbReference type="PIRSF" id="PIRSF000109">
    <property type="entry name" value="6PGD"/>
    <property type="match status" value="1"/>
</dbReference>